<name>A0ABR8KVJ7_9SPHN</name>
<organism evidence="2 3">
    <name type="scientific">Erythrobacter rubeus</name>
    <dbReference type="NCBI Taxonomy" id="2760803"/>
    <lineage>
        <taxon>Bacteria</taxon>
        <taxon>Pseudomonadati</taxon>
        <taxon>Pseudomonadota</taxon>
        <taxon>Alphaproteobacteria</taxon>
        <taxon>Sphingomonadales</taxon>
        <taxon>Erythrobacteraceae</taxon>
        <taxon>Erythrobacter/Porphyrobacter group</taxon>
        <taxon>Erythrobacter</taxon>
    </lineage>
</organism>
<feature type="transmembrane region" description="Helical" evidence="1">
    <location>
        <begin position="104"/>
        <end position="127"/>
    </location>
</feature>
<protein>
    <recommendedName>
        <fullName evidence="4">Transmembrane protein</fullName>
    </recommendedName>
</protein>
<accession>A0ABR8KVJ7</accession>
<evidence type="ECO:0000313" key="3">
    <source>
        <dbReference type="Proteomes" id="UP000635384"/>
    </source>
</evidence>
<keyword evidence="1" id="KW-1133">Transmembrane helix</keyword>
<evidence type="ECO:0008006" key="4">
    <source>
        <dbReference type="Google" id="ProtNLM"/>
    </source>
</evidence>
<dbReference type="RefSeq" id="WP_190788801.1">
    <property type="nucleotide sequence ID" value="NZ_JACXLC010000001.1"/>
</dbReference>
<evidence type="ECO:0000313" key="2">
    <source>
        <dbReference type="EMBL" id="MBD2843442.1"/>
    </source>
</evidence>
<dbReference type="EMBL" id="JACXLC010000001">
    <property type="protein sequence ID" value="MBD2843442.1"/>
    <property type="molecule type" value="Genomic_DNA"/>
</dbReference>
<evidence type="ECO:0000256" key="1">
    <source>
        <dbReference type="SAM" id="Phobius"/>
    </source>
</evidence>
<dbReference type="Proteomes" id="UP000635384">
    <property type="component" value="Unassembled WGS sequence"/>
</dbReference>
<keyword evidence="1" id="KW-0472">Membrane</keyword>
<proteinExistence type="predicted"/>
<keyword evidence="1" id="KW-0812">Transmembrane</keyword>
<gene>
    <name evidence="2" type="ORF">IB285_14365</name>
</gene>
<feature type="transmembrane region" description="Helical" evidence="1">
    <location>
        <begin position="32"/>
        <end position="52"/>
    </location>
</feature>
<sequence>MGEYSQHESDGKVGSAAQTRAKDWRKSMSDHVAYALLVYTGLHIFVTVKAMAEGFPSLLPYFALVVLVAAIIPACRWFERRWTDLSDDQAVDPAYADAFRRDIIALWFLAIGLPIALTAFFKAIFALV</sequence>
<reference evidence="2 3" key="1">
    <citation type="submission" date="2020-09" db="EMBL/GenBank/DDBJ databases">
        <authorList>
            <person name="Yoon J.-W."/>
        </authorList>
    </citation>
    <scope>NUCLEOTIDE SEQUENCE [LARGE SCALE GENOMIC DNA]</scope>
    <source>
        <strain evidence="2 3">KMU-140</strain>
    </source>
</reference>
<feature type="transmembrane region" description="Helical" evidence="1">
    <location>
        <begin position="58"/>
        <end position="78"/>
    </location>
</feature>
<comment type="caution">
    <text evidence="2">The sequence shown here is derived from an EMBL/GenBank/DDBJ whole genome shotgun (WGS) entry which is preliminary data.</text>
</comment>
<keyword evidence="3" id="KW-1185">Reference proteome</keyword>